<dbReference type="Proteomes" id="UP000245125">
    <property type="component" value="Unassembled WGS sequence"/>
</dbReference>
<evidence type="ECO:0000313" key="1">
    <source>
        <dbReference type="EMBL" id="SPQ01703.1"/>
    </source>
</evidence>
<protein>
    <submittedName>
        <fullName evidence="1">Uncharacterized protein</fullName>
    </submittedName>
</protein>
<dbReference type="EMBL" id="OUUY01000116">
    <property type="protein sequence ID" value="SPQ01703.1"/>
    <property type="molecule type" value="Genomic_DNA"/>
</dbReference>
<organism evidence="1 2">
    <name type="scientific">Candidatus Sulfobium mesophilum</name>
    <dbReference type="NCBI Taxonomy" id="2016548"/>
    <lineage>
        <taxon>Bacteria</taxon>
        <taxon>Pseudomonadati</taxon>
        <taxon>Nitrospirota</taxon>
        <taxon>Nitrospiria</taxon>
        <taxon>Nitrospirales</taxon>
        <taxon>Nitrospiraceae</taxon>
        <taxon>Candidatus Sulfobium</taxon>
    </lineage>
</organism>
<keyword evidence="2" id="KW-1185">Reference proteome</keyword>
<reference evidence="2" key="1">
    <citation type="submission" date="2018-03" db="EMBL/GenBank/DDBJ databases">
        <authorList>
            <person name="Zecchin S."/>
        </authorList>
    </citation>
    <scope>NUCLEOTIDE SEQUENCE [LARGE SCALE GENOMIC DNA]</scope>
</reference>
<proteinExistence type="predicted"/>
<sequence length="92" mass="10802">MQVSSTAKLLLDIYRDCRILADEHLTMKALITTKLSWHREHQDNFHVALEELIDNGYLDRGNTGFVLTDEGYHFLNKDKLNRCKAAGRRYRH</sequence>
<gene>
    <name evidence="1" type="ORF">NBG4_670012</name>
</gene>
<name>A0A2U3QJW3_9BACT</name>
<dbReference type="AlphaFoldDB" id="A0A2U3QJW3"/>
<accession>A0A2U3QJW3</accession>
<evidence type="ECO:0000313" key="2">
    <source>
        <dbReference type="Proteomes" id="UP000245125"/>
    </source>
</evidence>